<reference evidence="2 3" key="1">
    <citation type="submission" date="2021-04" db="EMBL/GenBank/DDBJ databases">
        <title>Whole genome sequence analysis of a thiophenic sulfur metabolizing bacteria.</title>
        <authorList>
            <person name="Akhtar N."/>
            <person name="Akram J."/>
            <person name="Aslam A."/>
        </authorList>
    </citation>
    <scope>NUCLEOTIDE SEQUENCE [LARGE SCALE GENOMIC DNA]</scope>
    <source>
        <strain evidence="2 3">3OW</strain>
    </source>
</reference>
<keyword evidence="3" id="KW-1185">Reference proteome</keyword>
<feature type="transmembrane region" description="Helical" evidence="1">
    <location>
        <begin position="12"/>
        <end position="34"/>
    </location>
</feature>
<name>A0ABS5NJ30_TSUPA</name>
<dbReference type="RefSeq" id="WP_212555375.1">
    <property type="nucleotide sequence ID" value="NZ_JAGXOE010000145.1"/>
</dbReference>
<protein>
    <submittedName>
        <fullName evidence="2">Uncharacterized protein</fullName>
    </submittedName>
</protein>
<organism evidence="2 3">
    <name type="scientific">Tsukamurella paurometabola</name>
    <name type="common">Corynebacterium paurometabolum</name>
    <dbReference type="NCBI Taxonomy" id="2061"/>
    <lineage>
        <taxon>Bacteria</taxon>
        <taxon>Bacillati</taxon>
        <taxon>Actinomycetota</taxon>
        <taxon>Actinomycetes</taxon>
        <taxon>Mycobacteriales</taxon>
        <taxon>Tsukamurellaceae</taxon>
        <taxon>Tsukamurella</taxon>
    </lineage>
</organism>
<accession>A0ABS5NJ30</accession>
<gene>
    <name evidence="2" type="ORF">KFZ73_24185</name>
</gene>
<evidence type="ECO:0000313" key="2">
    <source>
        <dbReference type="EMBL" id="MBS4104316.1"/>
    </source>
</evidence>
<dbReference type="Proteomes" id="UP000676853">
    <property type="component" value="Unassembled WGS sequence"/>
</dbReference>
<evidence type="ECO:0000313" key="3">
    <source>
        <dbReference type="Proteomes" id="UP000676853"/>
    </source>
</evidence>
<dbReference type="EMBL" id="JAGXOE010000145">
    <property type="protein sequence ID" value="MBS4104316.1"/>
    <property type="molecule type" value="Genomic_DNA"/>
</dbReference>
<evidence type="ECO:0000256" key="1">
    <source>
        <dbReference type="SAM" id="Phobius"/>
    </source>
</evidence>
<sequence>MNTRSVNVRVWWAAVAVMAVAVGAVAGVLGSAWLATPVDVPRPGAPRATAEWPCVDCRVAPPVNSVGVVITAGVTDSVRRPFLQPCPAGFRAKGKRGDDGVCLSETSFRVAMELLPGTHQLPDRAAIAHCPAGGGGGFDIVAERGVYSAHSGQDARSPRPNEERRSNCDEVRSAQPELKAVAFDVHQLFWLQRYQSETIDTASQRVVEPMRTIGYLKTATLDVVGVRSEV</sequence>
<comment type="caution">
    <text evidence="2">The sequence shown here is derived from an EMBL/GenBank/DDBJ whole genome shotgun (WGS) entry which is preliminary data.</text>
</comment>
<keyword evidence="1" id="KW-1133">Transmembrane helix</keyword>
<keyword evidence="1" id="KW-0812">Transmembrane</keyword>
<proteinExistence type="predicted"/>
<keyword evidence="1" id="KW-0472">Membrane</keyword>